<dbReference type="CDD" id="cd22969">
    <property type="entry name" value="DD_IQCK"/>
    <property type="match status" value="1"/>
</dbReference>
<accession>A0A1S3CWY2</accession>
<dbReference type="PROSITE" id="PS50096">
    <property type="entry name" value="IQ"/>
    <property type="match status" value="1"/>
</dbReference>
<proteinExistence type="predicted"/>
<evidence type="ECO:0000313" key="1">
    <source>
        <dbReference type="Proteomes" id="UP000079169"/>
    </source>
</evidence>
<dbReference type="Proteomes" id="UP000079169">
    <property type="component" value="Unplaced"/>
</dbReference>
<dbReference type="OMA" id="NACDYIS"/>
<name>A0A1S3CWY2_DIACI</name>
<organism evidence="1 2">
    <name type="scientific">Diaphorina citri</name>
    <name type="common">Asian citrus psyllid</name>
    <dbReference type="NCBI Taxonomy" id="121845"/>
    <lineage>
        <taxon>Eukaryota</taxon>
        <taxon>Metazoa</taxon>
        <taxon>Ecdysozoa</taxon>
        <taxon>Arthropoda</taxon>
        <taxon>Hexapoda</taxon>
        <taxon>Insecta</taxon>
        <taxon>Pterygota</taxon>
        <taxon>Neoptera</taxon>
        <taxon>Paraneoptera</taxon>
        <taxon>Hemiptera</taxon>
        <taxon>Sternorrhyncha</taxon>
        <taxon>Psylloidea</taxon>
        <taxon>Psyllidae</taxon>
        <taxon>Diaphorininae</taxon>
        <taxon>Diaphorina</taxon>
    </lineage>
</organism>
<protein>
    <submittedName>
        <fullName evidence="2">Uncharacterized protein LOC103506809</fullName>
    </submittedName>
</protein>
<dbReference type="CDD" id="cd23767">
    <property type="entry name" value="IQCD"/>
    <property type="match status" value="1"/>
</dbReference>
<dbReference type="RefSeq" id="XP_008469439.1">
    <property type="nucleotide sequence ID" value="XM_008471217.2"/>
</dbReference>
<dbReference type="InterPro" id="IPR043408">
    <property type="entry name" value="IQCK"/>
</dbReference>
<dbReference type="GeneID" id="103506809"/>
<sequence>MRIKPKLTVPPCAVDEVETREETLWESIVRELDEEDAMLSQYIMTNREGEAERSFVTMDRRSWALCYLKRYIYPILLPVLKHTFQQARLEQALIQPRCKFNPIDHVVFLLYNLDNAQSRERDNTSSETQDLTRLYDIPFVRDILSSEHRAVYPASWLWSMDEAATVIQKCTRGYAVRRDREVKEMRRFWEIIKEEEGEI</sequence>
<evidence type="ECO:0000313" key="2">
    <source>
        <dbReference type="RefSeq" id="XP_008469439.1"/>
    </source>
</evidence>
<dbReference type="KEGG" id="dci:103506809"/>
<dbReference type="PANTHER" id="PTHR34927">
    <property type="entry name" value="IQ DOMAIN-CONTAINING PROTEIN K"/>
    <property type="match status" value="1"/>
</dbReference>
<gene>
    <name evidence="2" type="primary">LOC103506809</name>
</gene>
<dbReference type="AlphaFoldDB" id="A0A1S3CWY2"/>
<dbReference type="PaxDb" id="121845-A0A1S3CWY2"/>
<keyword evidence="1" id="KW-1185">Reference proteome</keyword>
<dbReference type="PANTHER" id="PTHR34927:SF1">
    <property type="entry name" value="IQ DOMAIN-CONTAINING PROTEIN K"/>
    <property type="match status" value="1"/>
</dbReference>
<reference evidence="2" key="1">
    <citation type="submission" date="2025-08" db="UniProtKB">
        <authorList>
            <consortium name="RefSeq"/>
        </authorList>
    </citation>
    <scope>IDENTIFICATION</scope>
</reference>
<dbReference type="STRING" id="121845.A0A1S3CWY2"/>